<name>A0A914USS0_9BILA</name>
<evidence type="ECO:0000313" key="2">
    <source>
        <dbReference type="Proteomes" id="UP000887566"/>
    </source>
</evidence>
<proteinExistence type="predicted"/>
<dbReference type="WBParaSite" id="PSAMB.scaffold1222size34137.g11806.t1">
    <property type="protein sequence ID" value="PSAMB.scaffold1222size34137.g11806.t1"/>
    <property type="gene ID" value="PSAMB.scaffold1222size34137.g11806"/>
</dbReference>
<evidence type="ECO:0000313" key="3">
    <source>
        <dbReference type="WBParaSite" id="PSAMB.scaffold1222size34137.g11806.t1"/>
    </source>
</evidence>
<sequence length="108" mass="11511">MLARLKRGVWVTTSDSSPSHAALVGGDDGDRRRSSQRRDSASNIRSGIGSALYAASAAAHDRIKKTQNVSRSPFVPPSSASPLQVPPYNKQSTLLCSTASCYFELPCS</sequence>
<accession>A0A914USS0</accession>
<evidence type="ECO:0000256" key="1">
    <source>
        <dbReference type="SAM" id="MobiDB-lite"/>
    </source>
</evidence>
<feature type="compositionally biased region" description="Basic and acidic residues" evidence="1">
    <location>
        <begin position="28"/>
        <end position="40"/>
    </location>
</feature>
<protein>
    <submittedName>
        <fullName evidence="3">Uncharacterized protein</fullName>
    </submittedName>
</protein>
<dbReference type="Proteomes" id="UP000887566">
    <property type="component" value="Unplaced"/>
</dbReference>
<organism evidence="2 3">
    <name type="scientific">Plectus sambesii</name>
    <dbReference type="NCBI Taxonomy" id="2011161"/>
    <lineage>
        <taxon>Eukaryota</taxon>
        <taxon>Metazoa</taxon>
        <taxon>Ecdysozoa</taxon>
        <taxon>Nematoda</taxon>
        <taxon>Chromadorea</taxon>
        <taxon>Plectida</taxon>
        <taxon>Plectina</taxon>
        <taxon>Plectoidea</taxon>
        <taxon>Plectidae</taxon>
        <taxon>Plectus</taxon>
    </lineage>
</organism>
<reference evidence="3" key="1">
    <citation type="submission" date="2022-11" db="UniProtKB">
        <authorList>
            <consortium name="WormBaseParasite"/>
        </authorList>
    </citation>
    <scope>IDENTIFICATION</scope>
</reference>
<feature type="region of interest" description="Disordered" evidence="1">
    <location>
        <begin position="13"/>
        <end position="43"/>
    </location>
</feature>
<dbReference type="AlphaFoldDB" id="A0A914USS0"/>
<keyword evidence="2" id="KW-1185">Reference proteome</keyword>